<feature type="transmembrane region" description="Helical" evidence="8">
    <location>
        <begin position="33"/>
        <end position="51"/>
    </location>
</feature>
<evidence type="ECO:0000256" key="8">
    <source>
        <dbReference type="SAM" id="Phobius"/>
    </source>
</evidence>
<keyword evidence="3" id="KW-0813">Transport</keyword>
<accession>A0A238YPP8</accession>
<keyword evidence="7 8" id="KW-0472">Membrane</keyword>
<organism evidence="9 10">
    <name type="scientific">Lutibacter agarilyticus</name>
    <dbReference type="NCBI Taxonomy" id="1109740"/>
    <lineage>
        <taxon>Bacteria</taxon>
        <taxon>Pseudomonadati</taxon>
        <taxon>Bacteroidota</taxon>
        <taxon>Flavobacteriia</taxon>
        <taxon>Flavobacteriales</taxon>
        <taxon>Flavobacteriaceae</taxon>
        <taxon>Lutibacter</taxon>
    </lineage>
</organism>
<evidence type="ECO:0000313" key="10">
    <source>
        <dbReference type="Proteomes" id="UP000198384"/>
    </source>
</evidence>
<gene>
    <name evidence="9" type="ORF">SAMN06265371_11065</name>
</gene>
<evidence type="ECO:0000256" key="6">
    <source>
        <dbReference type="ARBA" id="ARBA00022989"/>
    </source>
</evidence>
<reference evidence="9 10" key="1">
    <citation type="submission" date="2017-06" db="EMBL/GenBank/DDBJ databases">
        <authorList>
            <person name="Kim H.J."/>
            <person name="Triplett B.A."/>
        </authorList>
    </citation>
    <scope>NUCLEOTIDE SEQUENCE [LARGE SCALE GENOMIC DNA]</scope>
    <source>
        <strain evidence="9 10">DSM 29150</strain>
    </source>
</reference>
<dbReference type="InterPro" id="IPR002549">
    <property type="entry name" value="AI-2E-like"/>
</dbReference>
<keyword evidence="6 8" id="KW-1133">Transmembrane helix</keyword>
<keyword evidence="10" id="KW-1185">Reference proteome</keyword>
<comment type="subcellular location">
    <subcellularLocation>
        <location evidence="1">Cell membrane</location>
        <topology evidence="1">Multi-pass membrane protein</topology>
    </subcellularLocation>
</comment>
<evidence type="ECO:0000256" key="1">
    <source>
        <dbReference type="ARBA" id="ARBA00004651"/>
    </source>
</evidence>
<comment type="similarity">
    <text evidence="2">Belongs to the autoinducer-2 exporter (AI-2E) (TC 2.A.86) family.</text>
</comment>
<evidence type="ECO:0000256" key="4">
    <source>
        <dbReference type="ARBA" id="ARBA00022475"/>
    </source>
</evidence>
<sequence>MDSNTISKGILRTIGVVIGISLLLFFLFKIQTIIIYIVVAAIVSLISRPFIQFLKEKLKFPNTLAVIINLIVLIFLMIGLISMFVPLIMKQGENLSLLNTDTLHLNIRTLLREINIYFSNYNIDLLSELKDLNILKNLNVIPNLLNSIIGLLGNFSIALFSIIFITFFFMKDRMLVENAVTLMVNNKSQQRVKASFEKIKNLLTRYFIGLVFQITILFIIYTITLITFGIENAFVIAFLCALLNLIPYVGPLIGGILMLFLTMSSNLGSDFSSVILPTTVYVMFGYVIAQLVDNFLSQPLIFSNRVKSHPLEIFLVIMISGTLFGIVGMIIAIPTYTVIKVILQEFLSENKIVKSLTKNF</sequence>
<dbReference type="RefSeq" id="WP_089382635.1">
    <property type="nucleotide sequence ID" value="NZ_FZNT01000010.1"/>
</dbReference>
<evidence type="ECO:0000256" key="2">
    <source>
        <dbReference type="ARBA" id="ARBA00009773"/>
    </source>
</evidence>
<evidence type="ECO:0000256" key="5">
    <source>
        <dbReference type="ARBA" id="ARBA00022692"/>
    </source>
</evidence>
<dbReference type="AlphaFoldDB" id="A0A238YPP8"/>
<feature type="transmembrane region" description="Helical" evidence="8">
    <location>
        <begin position="9"/>
        <end position="27"/>
    </location>
</feature>
<dbReference type="OrthoDB" id="9793390at2"/>
<evidence type="ECO:0000313" key="9">
    <source>
        <dbReference type="EMBL" id="SNR72972.1"/>
    </source>
</evidence>
<evidence type="ECO:0000256" key="7">
    <source>
        <dbReference type="ARBA" id="ARBA00023136"/>
    </source>
</evidence>
<feature type="transmembrane region" description="Helical" evidence="8">
    <location>
        <begin position="313"/>
        <end position="339"/>
    </location>
</feature>
<dbReference type="EMBL" id="FZNT01000010">
    <property type="protein sequence ID" value="SNR72972.1"/>
    <property type="molecule type" value="Genomic_DNA"/>
</dbReference>
<name>A0A238YPP8_9FLAO</name>
<feature type="transmembrane region" description="Helical" evidence="8">
    <location>
        <begin position="206"/>
        <end position="228"/>
    </location>
</feature>
<feature type="transmembrane region" description="Helical" evidence="8">
    <location>
        <begin position="274"/>
        <end position="293"/>
    </location>
</feature>
<dbReference type="GO" id="GO:0005886">
    <property type="term" value="C:plasma membrane"/>
    <property type="evidence" value="ECO:0007669"/>
    <property type="project" value="UniProtKB-SubCell"/>
</dbReference>
<protein>
    <submittedName>
        <fullName evidence="9">Predicted PurR-regulated permease PerM</fullName>
    </submittedName>
</protein>
<proteinExistence type="inferred from homology"/>
<dbReference type="PANTHER" id="PTHR21716">
    <property type="entry name" value="TRANSMEMBRANE PROTEIN"/>
    <property type="match status" value="1"/>
</dbReference>
<dbReference type="Proteomes" id="UP000198384">
    <property type="component" value="Unassembled WGS sequence"/>
</dbReference>
<feature type="transmembrane region" description="Helical" evidence="8">
    <location>
        <begin position="234"/>
        <end position="262"/>
    </location>
</feature>
<feature type="transmembrane region" description="Helical" evidence="8">
    <location>
        <begin position="63"/>
        <end position="89"/>
    </location>
</feature>
<evidence type="ECO:0000256" key="3">
    <source>
        <dbReference type="ARBA" id="ARBA00022448"/>
    </source>
</evidence>
<feature type="transmembrane region" description="Helical" evidence="8">
    <location>
        <begin position="148"/>
        <end position="169"/>
    </location>
</feature>
<dbReference type="PANTHER" id="PTHR21716:SF53">
    <property type="entry name" value="PERMEASE PERM-RELATED"/>
    <property type="match status" value="1"/>
</dbReference>
<dbReference type="Pfam" id="PF01594">
    <property type="entry name" value="AI-2E_transport"/>
    <property type="match status" value="1"/>
</dbReference>
<keyword evidence="5 8" id="KW-0812">Transmembrane</keyword>
<keyword evidence="4" id="KW-1003">Cell membrane</keyword>